<dbReference type="EMBL" id="JANBPY010001078">
    <property type="protein sequence ID" value="KAJ1961734.1"/>
    <property type="molecule type" value="Genomic_DNA"/>
</dbReference>
<keyword evidence="4" id="KW-1185">Reference proteome</keyword>
<dbReference type="InterPro" id="IPR011320">
    <property type="entry name" value="RNase_H1_N"/>
</dbReference>
<evidence type="ECO:0000259" key="2">
    <source>
        <dbReference type="Pfam" id="PF01693"/>
    </source>
</evidence>
<dbReference type="Proteomes" id="UP001150925">
    <property type="component" value="Unassembled WGS sequence"/>
</dbReference>
<organism evidence="3 4">
    <name type="scientific">Dispira parvispora</name>
    <dbReference type="NCBI Taxonomy" id="1520584"/>
    <lineage>
        <taxon>Eukaryota</taxon>
        <taxon>Fungi</taxon>
        <taxon>Fungi incertae sedis</taxon>
        <taxon>Zoopagomycota</taxon>
        <taxon>Kickxellomycotina</taxon>
        <taxon>Dimargaritomycetes</taxon>
        <taxon>Dimargaritales</taxon>
        <taxon>Dimargaritaceae</taxon>
        <taxon>Dispira</taxon>
    </lineage>
</organism>
<dbReference type="Pfam" id="PF01693">
    <property type="entry name" value="Cauli_VI"/>
    <property type="match status" value="1"/>
</dbReference>
<protein>
    <recommendedName>
        <fullName evidence="2">Ribonuclease H1 N-terminal domain-containing protein</fullName>
    </recommendedName>
</protein>
<feature type="non-terminal residue" evidence="3">
    <location>
        <position position="175"/>
    </location>
</feature>
<sequence>MDFKYYAVRVGRRPGIYLHSRACKVQVDGYPNNDSKVFKTLKEAREYLAAGNSESRTEMPFGEHVEKPGNDGQASRPDTIVFACTVREEGSQGATGQRAEPFDFNPSANVTHVAHGIIITPHPAEVNRYSFNAGFLPQHFATVGIPPNLTVIQGVYGYPQLLPNNSSYDWGYTGN</sequence>
<dbReference type="SUPFAM" id="SSF55658">
    <property type="entry name" value="L9 N-domain-like"/>
    <property type="match status" value="1"/>
</dbReference>
<name>A0A9W8AM97_9FUNG</name>
<evidence type="ECO:0000313" key="4">
    <source>
        <dbReference type="Proteomes" id="UP001150925"/>
    </source>
</evidence>
<feature type="domain" description="Ribonuclease H1 N-terminal" evidence="2">
    <location>
        <begin position="4"/>
        <end position="47"/>
    </location>
</feature>
<feature type="compositionally biased region" description="Basic and acidic residues" evidence="1">
    <location>
        <begin position="55"/>
        <end position="69"/>
    </location>
</feature>
<proteinExistence type="predicted"/>
<dbReference type="InterPro" id="IPR009027">
    <property type="entry name" value="Ribosomal_bL9/RNase_H1_N"/>
</dbReference>
<dbReference type="InterPro" id="IPR037056">
    <property type="entry name" value="RNase_H1_N_sf"/>
</dbReference>
<dbReference type="Gene3D" id="3.40.970.10">
    <property type="entry name" value="Ribonuclease H1, N-terminal domain"/>
    <property type="match status" value="1"/>
</dbReference>
<evidence type="ECO:0000313" key="3">
    <source>
        <dbReference type="EMBL" id="KAJ1961734.1"/>
    </source>
</evidence>
<dbReference type="AlphaFoldDB" id="A0A9W8AM97"/>
<comment type="caution">
    <text evidence="3">The sequence shown here is derived from an EMBL/GenBank/DDBJ whole genome shotgun (WGS) entry which is preliminary data.</text>
</comment>
<reference evidence="3" key="1">
    <citation type="submission" date="2022-07" db="EMBL/GenBank/DDBJ databases">
        <title>Phylogenomic reconstructions and comparative analyses of Kickxellomycotina fungi.</title>
        <authorList>
            <person name="Reynolds N.K."/>
            <person name="Stajich J.E."/>
            <person name="Barry K."/>
            <person name="Grigoriev I.V."/>
            <person name="Crous P."/>
            <person name="Smith M.E."/>
        </authorList>
    </citation>
    <scope>NUCLEOTIDE SEQUENCE</scope>
    <source>
        <strain evidence="3">RSA 1196</strain>
    </source>
</reference>
<gene>
    <name evidence="3" type="ORF">IWQ62_003766</name>
</gene>
<evidence type="ECO:0000256" key="1">
    <source>
        <dbReference type="SAM" id="MobiDB-lite"/>
    </source>
</evidence>
<dbReference type="OrthoDB" id="128665at2759"/>
<feature type="region of interest" description="Disordered" evidence="1">
    <location>
        <begin position="53"/>
        <end position="76"/>
    </location>
</feature>
<accession>A0A9W8AM97</accession>